<evidence type="ECO:0000256" key="1">
    <source>
        <dbReference type="ARBA" id="ARBA00004481"/>
    </source>
</evidence>
<keyword evidence="4" id="KW-0813">Transport</keyword>
<dbReference type="Gene3D" id="1.25.40.270">
    <property type="entry name" value="Vacuolar protein sorting-associated protein vta1"/>
    <property type="match status" value="1"/>
</dbReference>
<evidence type="ECO:0000313" key="13">
    <source>
        <dbReference type="Proteomes" id="UP001627154"/>
    </source>
</evidence>
<dbReference type="InterPro" id="IPR044538">
    <property type="entry name" value="Vta1-like"/>
</dbReference>
<organism evidence="12 13">
    <name type="scientific">Trichogramma kaykai</name>
    <dbReference type="NCBI Taxonomy" id="54128"/>
    <lineage>
        <taxon>Eukaryota</taxon>
        <taxon>Metazoa</taxon>
        <taxon>Ecdysozoa</taxon>
        <taxon>Arthropoda</taxon>
        <taxon>Hexapoda</taxon>
        <taxon>Insecta</taxon>
        <taxon>Pterygota</taxon>
        <taxon>Neoptera</taxon>
        <taxon>Endopterygota</taxon>
        <taxon>Hymenoptera</taxon>
        <taxon>Apocrita</taxon>
        <taxon>Proctotrupomorpha</taxon>
        <taxon>Chalcidoidea</taxon>
        <taxon>Trichogrammatidae</taxon>
        <taxon>Trichogramma</taxon>
    </lineage>
</organism>
<evidence type="ECO:0000313" key="12">
    <source>
        <dbReference type="EMBL" id="KAL3406665.1"/>
    </source>
</evidence>
<feature type="domain" description="Vta1/callose synthase N-terminal" evidence="10">
    <location>
        <begin position="16"/>
        <end position="157"/>
    </location>
</feature>
<evidence type="ECO:0000256" key="6">
    <source>
        <dbReference type="ARBA" id="ARBA00022753"/>
    </source>
</evidence>
<feature type="compositionally biased region" description="Pro residues" evidence="9">
    <location>
        <begin position="240"/>
        <end position="259"/>
    </location>
</feature>
<dbReference type="EMBL" id="JBJJXI010000018">
    <property type="protein sequence ID" value="KAL3406665.1"/>
    <property type="molecule type" value="Genomic_DNA"/>
</dbReference>
<feature type="compositionally biased region" description="Pro residues" evidence="9">
    <location>
        <begin position="215"/>
        <end position="230"/>
    </location>
</feature>
<feature type="region of interest" description="Disordered" evidence="9">
    <location>
        <begin position="155"/>
        <end position="272"/>
    </location>
</feature>
<dbReference type="PANTHER" id="PTHR46009">
    <property type="entry name" value="VACUOLAR PROTEIN SORTING-ASSOCIATED PROTEIN VTA1 HOMOLOG"/>
    <property type="match status" value="1"/>
</dbReference>
<dbReference type="GO" id="GO:0015031">
    <property type="term" value="P:protein transport"/>
    <property type="evidence" value="ECO:0007669"/>
    <property type="project" value="UniProtKB-KW"/>
</dbReference>
<dbReference type="Proteomes" id="UP001627154">
    <property type="component" value="Unassembled WGS sequence"/>
</dbReference>
<dbReference type="Pfam" id="PF04652">
    <property type="entry name" value="Vta1"/>
    <property type="match status" value="1"/>
</dbReference>
<keyword evidence="7" id="KW-0653">Protein transport</keyword>
<evidence type="ECO:0000259" key="10">
    <source>
        <dbReference type="Pfam" id="PF04652"/>
    </source>
</evidence>
<accession>A0ABD2XMV8</accession>
<dbReference type="AlphaFoldDB" id="A0ABD2XMV8"/>
<reference evidence="12 13" key="1">
    <citation type="journal article" date="2024" name="bioRxiv">
        <title>A reference genome for Trichogramma kaykai: A tiny desert-dwelling parasitoid wasp with competing sex-ratio distorters.</title>
        <authorList>
            <person name="Culotta J."/>
            <person name="Lindsey A.R."/>
        </authorList>
    </citation>
    <scope>NUCLEOTIDE SEQUENCE [LARGE SCALE GENOMIC DNA]</scope>
    <source>
        <strain evidence="12 13">KSX58</strain>
    </source>
</reference>
<dbReference type="InterPro" id="IPR023175">
    <property type="entry name" value="Vta1/CALS_N_sf"/>
</dbReference>
<keyword evidence="13" id="KW-1185">Reference proteome</keyword>
<evidence type="ECO:0000256" key="2">
    <source>
        <dbReference type="ARBA" id="ARBA00004496"/>
    </source>
</evidence>
<dbReference type="GO" id="GO:0010008">
    <property type="term" value="C:endosome membrane"/>
    <property type="evidence" value="ECO:0007669"/>
    <property type="project" value="UniProtKB-SubCell"/>
</dbReference>
<name>A0ABD2XMV8_9HYME</name>
<proteinExistence type="inferred from homology"/>
<keyword evidence="8" id="KW-0472">Membrane</keyword>
<dbReference type="PANTHER" id="PTHR46009:SF1">
    <property type="entry name" value="VACUOLAR PROTEIN SORTING-ASSOCIATED PROTEIN VTA1 HOMOLOG"/>
    <property type="match status" value="1"/>
</dbReference>
<comment type="similarity">
    <text evidence="3">Belongs to the VTA1 family.</text>
</comment>
<evidence type="ECO:0000256" key="3">
    <source>
        <dbReference type="ARBA" id="ARBA00007895"/>
    </source>
</evidence>
<protein>
    <submittedName>
        <fullName evidence="12">Uncharacterized protein</fullName>
    </submittedName>
</protein>
<sequence>MANFDQLEIPAPLKPIQPYLKTGKNYQAKDIVVSYWCRLYALQTGLKLSTKTSEETTFLLSVMDWLEGVKKSNSDNESITNEIAAQAYIENWAYKLFTTANTSDRASKFSMSLVLSYYTAGLLYDVLTTFGELTEENTTNRKFAQWRATYINNCLKNGETPEPPPVNDDDNTNESIIDSNNADNEDNQAYESDDEVLGSSSNPAQPMQPLMPTMPNVPPLPSTPPHPTPPTNIGASFQFPSPPVPQQPQVSPAPAPRNPVPTSSVSSDAGVELSLEQSTKAKKYIKWAGSALDYDDTRTAILNLEKALTLLKTGVDPA</sequence>
<evidence type="ECO:0000256" key="7">
    <source>
        <dbReference type="ARBA" id="ARBA00022927"/>
    </source>
</evidence>
<evidence type="ECO:0000256" key="5">
    <source>
        <dbReference type="ARBA" id="ARBA00022490"/>
    </source>
</evidence>
<feature type="domain" description="Vta1 C-terminal" evidence="11">
    <location>
        <begin position="276"/>
        <end position="311"/>
    </location>
</feature>
<evidence type="ECO:0000256" key="9">
    <source>
        <dbReference type="SAM" id="MobiDB-lite"/>
    </source>
</evidence>
<feature type="compositionally biased region" description="Acidic residues" evidence="9">
    <location>
        <begin position="183"/>
        <end position="196"/>
    </location>
</feature>
<evidence type="ECO:0000259" key="11">
    <source>
        <dbReference type="Pfam" id="PF18097"/>
    </source>
</evidence>
<dbReference type="InterPro" id="IPR039431">
    <property type="entry name" value="Vta1/CALS_N"/>
</dbReference>
<evidence type="ECO:0000256" key="8">
    <source>
        <dbReference type="ARBA" id="ARBA00023136"/>
    </source>
</evidence>
<comment type="subcellular location">
    <subcellularLocation>
        <location evidence="2">Cytoplasm</location>
    </subcellularLocation>
    <subcellularLocation>
        <location evidence="1">Endosome membrane</location>
        <topology evidence="1">Peripheral membrane protein</topology>
    </subcellularLocation>
</comment>
<keyword evidence="6" id="KW-0967">Endosome</keyword>
<dbReference type="InterPro" id="IPR041212">
    <property type="entry name" value="Vta1_C"/>
</dbReference>
<dbReference type="Pfam" id="PF18097">
    <property type="entry name" value="Vta1_C"/>
    <property type="match status" value="1"/>
</dbReference>
<feature type="compositionally biased region" description="Polar residues" evidence="9">
    <location>
        <begin position="173"/>
        <end position="182"/>
    </location>
</feature>
<comment type="caution">
    <text evidence="12">The sequence shown here is derived from an EMBL/GenBank/DDBJ whole genome shotgun (WGS) entry which is preliminary data.</text>
</comment>
<evidence type="ECO:0000256" key="4">
    <source>
        <dbReference type="ARBA" id="ARBA00022448"/>
    </source>
</evidence>
<gene>
    <name evidence="12" type="ORF">TKK_000820</name>
</gene>
<dbReference type="Gene3D" id="1.20.5.420">
    <property type="entry name" value="Immunoglobulin FC, subunit C"/>
    <property type="match status" value="1"/>
</dbReference>
<keyword evidence="5" id="KW-0963">Cytoplasm</keyword>